<dbReference type="EMBL" id="CAJHJT010000001">
    <property type="protein sequence ID" value="CAD6993118.1"/>
    <property type="molecule type" value="Genomic_DNA"/>
</dbReference>
<keyword evidence="1" id="KW-1133">Transmembrane helix</keyword>
<evidence type="ECO:0000256" key="2">
    <source>
        <dbReference type="SAM" id="SignalP"/>
    </source>
</evidence>
<dbReference type="Proteomes" id="UP000606786">
    <property type="component" value="Unassembled WGS sequence"/>
</dbReference>
<accession>A0A811U453</accession>
<evidence type="ECO:0000256" key="1">
    <source>
        <dbReference type="SAM" id="Phobius"/>
    </source>
</evidence>
<keyword evidence="2" id="KW-0732">Signal</keyword>
<evidence type="ECO:0000313" key="3">
    <source>
        <dbReference type="EMBL" id="CAD6993118.1"/>
    </source>
</evidence>
<name>A0A811U453_CERCA</name>
<reference evidence="3" key="1">
    <citation type="submission" date="2020-11" db="EMBL/GenBank/DDBJ databases">
        <authorList>
            <person name="Whitehead M."/>
        </authorList>
    </citation>
    <scope>NUCLEOTIDE SEQUENCE</scope>
    <source>
        <strain evidence="3">EGII</strain>
    </source>
</reference>
<feature type="transmembrane region" description="Helical" evidence="1">
    <location>
        <begin position="115"/>
        <end position="134"/>
    </location>
</feature>
<dbReference type="OrthoDB" id="8069407at2759"/>
<keyword evidence="1" id="KW-0472">Membrane</keyword>
<keyword evidence="1" id="KW-0812">Transmembrane</keyword>
<comment type="caution">
    <text evidence="3">The sequence shown here is derived from an EMBL/GenBank/DDBJ whole genome shotgun (WGS) entry which is preliminary data.</text>
</comment>
<evidence type="ECO:0000313" key="4">
    <source>
        <dbReference type="Proteomes" id="UP000606786"/>
    </source>
</evidence>
<gene>
    <name evidence="3" type="ORF">CCAP1982_LOCUS1943</name>
</gene>
<protein>
    <submittedName>
        <fullName evidence="3">(Mediterranean fruit fly) hypothetical protein</fullName>
    </submittedName>
</protein>
<sequence>MRGFTIVLAVLVALVLAYQTDAAAIDESPQLTAAVEEPKAPTNLLDVDAGAEHSNDSPRGSRHYGYGWAYGWGHPWSYYSNSWGRPWGGYGWGAWGGYGGWGLVNTVNFEDITTMRAYVLLSIILIIASMQWMIKALSVDQGEYASALLNVDAGGEHGNESPRLVRQWFGHGRPYDGYRRGYDGYGLRGDYGFRRPRFGPVNYYG</sequence>
<keyword evidence="4" id="KW-1185">Reference proteome</keyword>
<feature type="chain" id="PRO_5033066161" evidence="2">
    <location>
        <begin position="23"/>
        <end position="205"/>
    </location>
</feature>
<feature type="signal peptide" evidence="2">
    <location>
        <begin position="1"/>
        <end position="22"/>
    </location>
</feature>
<organism evidence="3 4">
    <name type="scientific">Ceratitis capitata</name>
    <name type="common">Mediterranean fruit fly</name>
    <name type="synonym">Tephritis capitata</name>
    <dbReference type="NCBI Taxonomy" id="7213"/>
    <lineage>
        <taxon>Eukaryota</taxon>
        <taxon>Metazoa</taxon>
        <taxon>Ecdysozoa</taxon>
        <taxon>Arthropoda</taxon>
        <taxon>Hexapoda</taxon>
        <taxon>Insecta</taxon>
        <taxon>Pterygota</taxon>
        <taxon>Neoptera</taxon>
        <taxon>Endopterygota</taxon>
        <taxon>Diptera</taxon>
        <taxon>Brachycera</taxon>
        <taxon>Muscomorpha</taxon>
        <taxon>Tephritoidea</taxon>
        <taxon>Tephritidae</taxon>
        <taxon>Ceratitis</taxon>
        <taxon>Ceratitis</taxon>
    </lineage>
</organism>
<dbReference type="AlphaFoldDB" id="A0A811U453"/>
<proteinExistence type="predicted"/>